<name>A0ABM1ABL2_APLCA</name>
<proteinExistence type="predicted"/>
<evidence type="ECO:0000259" key="2">
    <source>
        <dbReference type="Pfam" id="PF21854"/>
    </source>
</evidence>
<feature type="compositionally biased region" description="Polar residues" evidence="1">
    <location>
        <begin position="822"/>
        <end position="837"/>
    </location>
</feature>
<feature type="region of interest" description="Disordered" evidence="1">
    <location>
        <begin position="1683"/>
        <end position="1808"/>
    </location>
</feature>
<feature type="compositionally biased region" description="Polar residues" evidence="1">
    <location>
        <begin position="1479"/>
        <end position="1488"/>
    </location>
</feature>
<dbReference type="Pfam" id="PF21855">
    <property type="entry name" value="Treslin_STD"/>
    <property type="match status" value="1"/>
</dbReference>
<dbReference type="GeneID" id="101849516"/>
<dbReference type="InterPro" id="IPR026153">
    <property type="entry name" value="Treslin"/>
</dbReference>
<dbReference type="InterPro" id="IPR053919">
    <property type="entry name" value="Treslin_N"/>
</dbReference>
<feature type="region of interest" description="Disordered" evidence="1">
    <location>
        <begin position="1431"/>
        <end position="1602"/>
    </location>
</feature>
<evidence type="ECO:0000256" key="1">
    <source>
        <dbReference type="SAM" id="MobiDB-lite"/>
    </source>
</evidence>
<evidence type="ECO:0000313" key="5">
    <source>
        <dbReference type="RefSeq" id="XP_012944574.1"/>
    </source>
</evidence>
<dbReference type="PANTHER" id="PTHR21556">
    <property type="entry name" value="TRESLIN"/>
    <property type="match status" value="1"/>
</dbReference>
<feature type="compositionally biased region" description="Low complexity" evidence="1">
    <location>
        <begin position="557"/>
        <end position="572"/>
    </location>
</feature>
<feature type="compositionally biased region" description="Low complexity" evidence="1">
    <location>
        <begin position="1744"/>
        <end position="1761"/>
    </location>
</feature>
<accession>A0ABM1ABL2</accession>
<feature type="compositionally biased region" description="Basic and acidic residues" evidence="1">
    <location>
        <begin position="877"/>
        <end position="900"/>
    </location>
</feature>
<dbReference type="PANTHER" id="PTHR21556:SF2">
    <property type="entry name" value="TRESLIN"/>
    <property type="match status" value="1"/>
</dbReference>
<feature type="region of interest" description="Disordered" evidence="1">
    <location>
        <begin position="532"/>
        <end position="580"/>
    </location>
</feature>
<feature type="compositionally biased region" description="Polar residues" evidence="1">
    <location>
        <begin position="1496"/>
        <end position="1506"/>
    </location>
</feature>
<dbReference type="Pfam" id="PF21854">
    <property type="entry name" value="Treslin_N"/>
    <property type="match status" value="1"/>
</dbReference>
<feature type="compositionally biased region" description="Basic and acidic residues" evidence="1">
    <location>
        <begin position="1088"/>
        <end position="1101"/>
    </location>
</feature>
<feature type="compositionally biased region" description="Low complexity" evidence="1">
    <location>
        <begin position="1015"/>
        <end position="1025"/>
    </location>
</feature>
<feature type="compositionally biased region" description="Basic and acidic residues" evidence="1">
    <location>
        <begin position="1305"/>
        <end position="1321"/>
    </location>
</feature>
<evidence type="ECO:0000313" key="4">
    <source>
        <dbReference type="Proteomes" id="UP000694888"/>
    </source>
</evidence>
<feature type="compositionally biased region" description="Polar residues" evidence="1">
    <location>
        <begin position="1323"/>
        <end position="1342"/>
    </location>
</feature>
<organism evidence="4 5">
    <name type="scientific">Aplysia californica</name>
    <name type="common">California sea hare</name>
    <dbReference type="NCBI Taxonomy" id="6500"/>
    <lineage>
        <taxon>Eukaryota</taxon>
        <taxon>Metazoa</taxon>
        <taxon>Spiralia</taxon>
        <taxon>Lophotrochozoa</taxon>
        <taxon>Mollusca</taxon>
        <taxon>Gastropoda</taxon>
        <taxon>Heterobranchia</taxon>
        <taxon>Euthyneura</taxon>
        <taxon>Tectipleura</taxon>
        <taxon>Aplysiida</taxon>
        <taxon>Aplysioidea</taxon>
        <taxon>Aplysiidae</taxon>
        <taxon>Aplysia</taxon>
    </lineage>
</organism>
<dbReference type="Proteomes" id="UP000694888">
    <property type="component" value="Unplaced"/>
</dbReference>
<feature type="region of interest" description="Disordered" evidence="1">
    <location>
        <begin position="1272"/>
        <end position="1402"/>
    </location>
</feature>
<feature type="compositionally biased region" description="Basic and acidic residues" evidence="1">
    <location>
        <begin position="1688"/>
        <end position="1711"/>
    </location>
</feature>
<feature type="domain" description="Treslin STD" evidence="3">
    <location>
        <begin position="632"/>
        <end position="786"/>
    </location>
</feature>
<dbReference type="RefSeq" id="XP_012944574.1">
    <property type="nucleotide sequence ID" value="XM_013089120.1"/>
</dbReference>
<evidence type="ECO:0000259" key="3">
    <source>
        <dbReference type="Pfam" id="PF21855"/>
    </source>
</evidence>
<reference evidence="5" key="1">
    <citation type="submission" date="2025-08" db="UniProtKB">
        <authorList>
            <consortium name="RefSeq"/>
        </authorList>
    </citation>
    <scope>IDENTIFICATION</scope>
</reference>
<feature type="compositionally biased region" description="Polar residues" evidence="1">
    <location>
        <begin position="996"/>
        <end position="1006"/>
    </location>
</feature>
<keyword evidence="4" id="KW-1185">Reference proteome</keyword>
<feature type="compositionally biased region" description="Polar residues" evidence="1">
    <location>
        <begin position="1175"/>
        <end position="1191"/>
    </location>
</feature>
<gene>
    <name evidence="5" type="primary">LOC101849516</name>
</gene>
<feature type="compositionally biased region" description="Low complexity" evidence="1">
    <location>
        <begin position="1444"/>
        <end position="1469"/>
    </location>
</feature>
<dbReference type="InterPro" id="IPR053920">
    <property type="entry name" value="Treslin_STD"/>
</dbReference>
<sequence length="1808" mass="198015">MDEQLGKCKLVFLIDSSLANCQQGCRHLYEIVATTLRIISFFETSISKQRDDRLQDEGKFSKTNLHSAHVSWGYKLFNTTATLPRKTASVSNPDFQSRKYKHVEDFVTKLQGAFDDVIKDFSKRRSLSKPAELLSVALTEILHDFSWDSLDLVSTKVTVSSTSRTRRKSSQSFAEDVFHCGVVENAVFILSKAPRNKKSFRWFSNKMVIDSDVFIDSFMSPALQQAYKNKTISLSWIDVGSPQCGMGMDIPQGVPTQDSVLILRDAMRKLGGFLSQQSFFMQDSPPEVSRHNCWDATGLGHALSVQAHLSSLTARSRQRSTELKEIFIDVHGCTATYSIMPVSHRTLQGSAPRDPSLNDSIRRLDQLTVLGCLPKSYCDRNLVSNLCPTHIVYSKTPEKLSTLIKELFLSRSCAILRTQTSCLAILSPCTSNIASLSLVGTQYLVKTKLTPILRLNESFQHQASNTTAGKSAPVKDEHFFRACSLNSWYVPGSAAQLRHTVDKISERLDGHDQPCSQKSVLKDLRKFYAREKQPPELVHNPAPAATSTPLFGPTSARPSHSGGSDSTSQSRSRLSRLTRGRLMVDRAKSASLLMADDLDSSLSSKAESPDRRASSSFGGSCGLLELNLKTEEDLSQYLRKQYDQVVNAGIAMETTVQTMVTLTSRLMADLQHSNPQKSAVAFIREHLLLTSFKLKEKYSCKATDEALTGKLSEYKLQILLLLELESLLLENSVAAQEELTSELVSMLRVVSFSIGPAGLQEFLKDNVLANYHTNLAKVLVDVYDELMLPLPSILEKFASPSAPSSVWGAVPSVGEDSMLSGPGSSQPRSNMSDQALRSRSGKLKAHPSFSDFGQKRQILVKPKVAPKTSKSEKKKGSKDVSKAKSRESKRRPGVDHDRAKKNLFSDTPQQSKLKSRSRSRHRKHTSSSGQSRLLVPGTPAHKQTSSRIRAQQERRRQKHNVKTDVVVVAESPVKDDGKPVSQMDKPAQYLVREAFYSSSSQPSRNLAKSLELAQSSSHANVSSHSYLRSSQRAQGSLASAVRGESPLLSPGGRLMKSLMASPSPDRKAKHTYRSPSTPVRRSPRKSVKKLDFKDCAGDVRRTPGASSSSLDAHLIFDGENATDSNLFKSPEKRKYVPQSPFRTPEKSKSPFSHVSMGAASCPPAQSTPPKRPRQNLLSQELNFKNVLSAQNGNGGTPLTACDPAHSTGSETPKRKSHSSRLSGGDPNVSAESPTKAVLLSSPDWASRFGSNMVLRSPAKRLQLMSDSAKGVIHHCSEGESPRRLSNPSEKIRGSHGSSPRKERRVLHSKDRSFVGEVDDPHIPTSTPEKLSKLQTRHLSTPSKVKFSNRGFISPPTGSGYPPSAEKSTPGKSILKSPGLKLKQGRRVELVSLGSSSSGKHSNFMEKLNASTVDSSILGNSVQKSITQDNVANTTDHGVSSTHLSASSQSFDVASSKSSRSLSKSTLRRQSSSDDDSSDLFNTSAQESATIKIRTPSPASKTKTPDSINKWMRRKRLSGSKHSSSSSSGPSSSQSSSSSTEEKVKSSNKGNIEQKSVPELTEPQSRKRNRPQLENEIVSESPRKRVRRILNPKDEENSKENAFVERKGTSDFDPLFKVDIISNDGDNDVFPVGKQMASDVSLSRQPSLISKPSADTALSFFHQPLYSPIGTSSCEWYEGGSQGFPVSHTETDKKKADSCADKEVSKDIHEGGENVAGPSGRSPGSVTESVVCDKASQQMPKKASGHSNSSGSPIRSSFSTSPSDKKQYSPSLSASGLLHLIKSPLLSDREVRSKQVNTRAKSRKHLDLN</sequence>
<feature type="compositionally biased region" description="Basic residues" evidence="1">
    <location>
        <begin position="913"/>
        <end position="925"/>
    </location>
</feature>
<feature type="compositionally biased region" description="Low complexity" evidence="1">
    <location>
        <begin position="1519"/>
        <end position="1538"/>
    </location>
</feature>
<protein>
    <submittedName>
        <fullName evidence="5">Treslin isoform X1</fullName>
    </submittedName>
</protein>
<feature type="compositionally biased region" description="Low complexity" evidence="1">
    <location>
        <begin position="1389"/>
        <end position="1398"/>
    </location>
</feature>
<feature type="compositionally biased region" description="Basic and acidic residues" evidence="1">
    <location>
        <begin position="1590"/>
        <end position="1602"/>
    </location>
</feature>
<feature type="region of interest" description="Disordered" evidence="1">
    <location>
        <begin position="817"/>
        <end position="1235"/>
    </location>
</feature>
<feature type="compositionally biased region" description="Basic residues" evidence="1">
    <location>
        <begin position="1799"/>
        <end position="1808"/>
    </location>
</feature>
<feature type="compositionally biased region" description="Polar residues" evidence="1">
    <location>
        <begin position="1431"/>
        <end position="1443"/>
    </location>
</feature>
<feature type="compositionally biased region" description="Polar residues" evidence="1">
    <location>
        <begin position="1026"/>
        <end position="1037"/>
    </location>
</feature>
<feature type="domain" description="Treslin N-terminal" evidence="2">
    <location>
        <begin position="67"/>
        <end position="206"/>
    </location>
</feature>